<dbReference type="InterPro" id="IPR004433">
    <property type="entry name" value="MenaQ_synth_MenD"/>
</dbReference>
<evidence type="ECO:0000256" key="2">
    <source>
        <dbReference type="ARBA" id="ARBA00022723"/>
    </source>
</evidence>
<feature type="domain" description="Thiamine pyrophosphate enzyme N-terminal TPP-binding" evidence="9">
    <location>
        <begin position="6"/>
        <end position="122"/>
    </location>
</feature>
<dbReference type="Gene3D" id="3.40.50.970">
    <property type="match status" value="2"/>
</dbReference>
<sequence>MNPSTTGARVLLDELVRLGVREIVLCPGSRSAPLAYAAHELDASGRARLHVRVDERSAAFLALGLAKERQRPAAVITTSGTAVANLHPAVLEAHHAAVPLLLLTADRPPELRGVGANQATDQPGLFGRHVRLALELETPHDPPRQAAAWRTAAARAWAASTGALAGSGFAGPVHLDLPYRDPLAPDTATTVRGGRERPDAPGHLDPADPATGRPHDAPWVTLPAPTPAAAGMAPTIAHDPGTLVIIGELPTTQHRATALDWAARHGAPVIAEPGPGTHGLVLPHGAQLLAASDWVAAHLPTRLVIIGRPTLGRTIPALARRPGVRVEVVTPGEPGAGGWADATHTAAAVHHFAALDGDEEERGATPFARTWLEAARRMADALAHIGQEGLDGPTTARVLHDGVPGESLVLLGSSSVARDLHLGVARPRADVHPVTSRGLAGIDGCVSTAIGMALTRPGPTYALLGDLTFLHDANGLLIGPDEPVPDLTIVVVDDDGGSIFDTLEYGAAEHAQAKRRIFTTPTGTDIDTLCAAHGVPATTARTPDELTDLVARPATGIRVVRVPIDAGSRRAAGERTRATVVAALR</sequence>
<comment type="cofactor">
    <cofactor evidence="6">
        <name>Mg(2+)</name>
        <dbReference type="ChEBI" id="CHEBI:18420"/>
    </cofactor>
    <cofactor evidence="6">
        <name>Mn(2+)</name>
        <dbReference type="ChEBI" id="CHEBI:29035"/>
    </cofactor>
</comment>
<evidence type="ECO:0000256" key="5">
    <source>
        <dbReference type="ARBA" id="ARBA00023211"/>
    </source>
</evidence>
<dbReference type="PANTHER" id="PTHR42916">
    <property type="entry name" value="2-SUCCINYL-5-ENOLPYRUVYL-6-HYDROXY-3-CYCLOHEXENE-1-CARBOXYLATE SYNTHASE"/>
    <property type="match status" value="1"/>
</dbReference>
<dbReference type="SUPFAM" id="SSF52518">
    <property type="entry name" value="Thiamin diphosphate-binding fold (THDP-binding)"/>
    <property type="match status" value="2"/>
</dbReference>
<comment type="subunit">
    <text evidence="6">Homodimer.</text>
</comment>
<keyword evidence="4 6" id="KW-0786">Thiamine pyrophosphate</keyword>
<dbReference type="Pfam" id="PF02775">
    <property type="entry name" value="TPP_enzyme_C"/>
    <property type="match status" value="1"/>
</dbReference>
<dbReference type="InterPro" id="IPR011766">
    <property type="entry name" value="TPP_enzyme_TPP-bd"/>
</dbReference>
<dbReference type="Proteomes" id="UP001382727">
    <property type="component" value="Chromosome"/>
</dbReference>
<dbReference type="Gene3D" id="3.40.50.1220">
    <property type="entry name" value="TPP-binding domain"/>
    <property type="match status" value="1"/>
</dbReference>
<evidence type="ECO:0000256" key="4">
    <source>
        <dbReference type="ARBA" id="ARBA00023052"/>
    </source>
</evidence>
<organism evidence="10 11">
    <name type="scientific">Janibacter alittae</name>
    <dbReference type="NCBI Taxonomy" id="3115209"/>
    <lineage>
        <taxon>Bacteria</taxon>
        <taxon>Bacillati</taxon>
        <taxon>Actinomycetota</taxon>
        <taxon>Actinomycetes</taxon>
        <taxon>Micrococcales</taxon>
        <taxon>Intrasporangiaceae</taxon>
        <taxon>Janibacter</taxon>
    </lineage>
</organism>
<name>A0ABZ2MIL4_9MICO</name>
<comment type="catalytic activity">
    <reaction evidence="6">
        <text>isochorismate + 2-oxoglutarate + H(+) = 5-enolpyruvoyl-6-hydroxy-2-succinyl-cyclohex-3-ene-1-carboxylate + CO2</text>
        <dbReference type="Rhea" id="RHEA:25593"/>
        <dbReference type="ChEBI" id="CHEBI:15378"/>
        <dbReference type="ChEBI" id="CHEBI:16526"/>
        <dbReference type="ChEBI" id="CHEBI:16810"/>
        <dbReference type="ChEBI" id="CHEBI:29780"/>
        <dbReference type="ChEBI" id="CHEBI:58818"/>
        <dbReference type="EC" id="2.2.1.9"/>
    </reaction>
</comment>
<reference evidence="10 11" key="1">
    <citation type="submission" date="2024-02" db="EMBL/GenBank/DDBJ databases">
        <title>Janibacter sp. nov., isolated from gut of marine sandworm.</title>
        <authorList>
            <person name="Kim B."/>
            <person name="Jun M.O."/>
            <person name="Shin N.-R."/>
        </authorList>
    </citation>
    <scope>NUCLEOTIDE SEQUENCE [LARGE SCALE GENOMIC DNA]</scope>
    <source>
        <strain evidence="10 11">A1S7</strain>
    </source>
</reference>
<dbReference type="CDD" id="cd07037">
    <property type="entry name" value="TPP_PYR_MenD"/>
    <property type="match status" value="1"/>
</dbReference>
<dbReference type="Pfam" id="PF02776">
    <property type="entry name" value="TPP_enzyme_N"/>
    <property type="match status" value="1"/>
</dbReference>
<keyword evidence="2 6" id="KW-0479">Metal-binding</keyword>
<dbReference type="NCBIfam" id="TIGR00173">
    <property type="entry name" value="menD"/>
    <property type="match status" value="1"/>
</dbReference>
<dbReference type="PIRSF" id="PIRSF004983">
    <property type="entry name" value="MenD"/>
    <property type="match status" value="1"/>
</dbReference>
<dbReference type="GO" id="GO:0070204">
    <property type="term" value="F:2-succinyl-5-enolpyruvyl-6-hydroxy-3-cyclohexene-1-carboxylic-acid synthase activity"/>
    <property type="evidence" value="ECO:0007669"/>
    <property type="project" value="UniProtKB-EC"/>
</dbReference>
<comment type="similarity">
    <text evidence="6">Belongs to the TPP enzyme family. MenD subfamily.</text>
</comment>
<protein>
    <recommendedName>
        <fullName evidence="6">2-succinyl-5-enolpyruvyl-6-hydroxy-3-cyclohexene-1-carboxylate synthase</fullName>
        <shortName evidence="6">SEPHCHC synthase</shortName>
        <ecNumber evidence="6">2.2.1.9</ecNumber>
    </recommendedName>
    <alternativeName>
        <fullName evidence="6">Menaquinone biosynthesis protein MenD</fullName>
    </alternativeName>
</protein>
<dbReference type="EMBL" id="CP144913">
    <property type="protein sequence ID" value="WXB76896.1"/>
    <property type="molecule type" value="Genomic_DNA"/>
</dbReference>
<dbReference type="CDD" id="cd02009">
    <property type="entry name" value="TPP_SHCHC_synthase"/>
    <property type="match status" value="1"/>
</dbReference>
<evidence type="ECO:0000256" key="7">
    <source>
        <dbReference type="SAM" id="MobiDB-lite"/>
    </source>
</evidence>
<evidence type="ECO:0000313" key="10">
    <source>
        <dbReference type="EMBL" id="WXB76896.1"/>
    </source>
</evidence>
<evidence type="ECO:0000313" key="11">
    <source>
        <dbReference type="Proteomes" id="UP001382727"/>
    </source>
</evidence>
<comment type="pathway">
    <text evidence="6">Quinol/quinone metabolism; 1,4-dihydroxy-2-naphthoate biosynthesis; 1,4-dihydroxy-2-naphthoate from chorismate: step 2/7.</text>
</comment>
<dbReference type="PANTHER" id="PTHR42916:SF1">
    <property type="entry name" value="PROTEIN PHYLLO, CHLOROPLASTIC"/>
    <property type="match status" value="1"/>
</dbReference>
<evidence type="ECO:0000256" key="6">
    <source>
        <dbReference type="HAMAP-Rule" id="MF_01659"/>
    </source>
</evidence>
<feature type="region of interest" description="Disordered" evidence="7">
    <location>
        <begin position="180"/>
        <end position="220"/>
    </location>
</feature>
<keyword evidence="3 6" id="KW-0460">Magnesium</keyword>
<accession>A0ABZ2MIL4</accession>
<dbReference type="HAMAP" id="MF_01659">
    <property type="entry name" value="MenD"/>
    <property type="match status" value="1"/>
</dbReference>
<keyword evidence="11" id="KW-1185">Reference proteome</keyword>
<comment type="function">
    <text evidence="6">Catalyzes the thiamine diphosphate-dependent decarboxylation of 2-oxoglutarate and the subsequent addition of the resulting succinic semialdehyde-thiamine pyrophosphate anion to isochorismate to yield 2-succinyl-5-enolpyruvyl-6-hydroxy-3-cyclohexene-1-carboxylate (SEPHCHC).</text>
</comment>
<dbReference type="InterPro" id="IPR029061">
    <property type="entry name" value="THDP-binding"/>
</dbReference>
<keyword evidence="6" id="KW-0474">Menaquinone biosynthesis</keyword>
<feature type="domain" description="Thiamine pyrophosphate enzyme TPP-binding" evidence="8">
    <location>
        <begin position="432"/>
        <end position="552"/>
    </location>
</feature>
<evidence type="ECO:0000259" key="9">
    <source>
        <dbReference type="Pfam" id="PF02776"/>
    </source>
</evidence>
<evidence type="ECO:0000256" key="1">
    <source>
        <dbReference type="ARBA" id="ARBA00022679"/>
    </source>
</evidence>
<comment type="pathway">
    <text evidence="6">Quinol/quinone metabolism; menaquinone biosynthesis.</text>
</comment>
<dbReference type="EC" id="2.2.1.9" evidence="6"/>
<keyword evidence="1 6" id="KW-0808">Transferase</keyword>
<evidence type="ECO:0000259" key="8">
    <source>
        <dbReference type="Pfam" id="PF02775"/>
    </source>
</evidence>
<comment type="cofactor">
    <cofactor evidence="6">
        <name>thiamine diphosphate</name>
        <dbReference type="ChEBI" id="CHEBI:58937"/>
    </cofactor>
    <text evidence="6">Binds 1 thiamine pyrophosphate per subunit.</text>
</comment>
<keyword evidence="5 6" id="KW-0464">Manganese</keyword>
<gene>
    <name evidence="6 10" type="primary">menD</name>
    <name evidence="10" type="ORF">V1351_02215</name>
</gene>
<evidence type="ECO:0000256" key="3">
    <source>
        <dbReference type="ARBA" id="ARBA00022842"/>
    </source>
</evidence>
<dbReference type="InterPro" id="IPR012001">
    <property type="entry name" value="Thiamin_PyroP_enz_TPP-bd_dom"/>
</dbReference>
<feature type="compositionally biased region" description="Basic and acidic residues" evidence="7">
    <location>
        <begin position="193"/>
        <end position="206"/>
    </location>
</feature>
<dbReference type="RefSeq" id="WP_338750300.1">
    <property type="nucleotide sequence ID" value="NZ_CP144913.1"/>
</dbReference>
<proteinExistence type="inferred from homology"/>